<evidence type="ECO:0000256" key="5">
    <source>
        <dbReference type="HAMAP-Rule" id="MF_03132"/>
    </source>
</evidence>
<dbReference type="InterPro" id="IPR036691">
    <property type="entry name" value="Endo/exonu/phosph_ase_sf"/>
</dbReference>
<comment type="subunit">
    <text evidence="5">Monomer. Associates with the 60S ribosomal subunit.</text>
</comment>
<keyword evidence="1 5" id="KW-0963">Cytoplasm</keyword>
<dbReference type="SUPFAM" id="SSF56219">
    <property type="entry name" value="DNase I-like"/>
    <property type="match status" value="1"/>
</dbReference>
<dbReference type="CDD" id="cd00527">
    <property type="entry name" value="IF6"/>
    <property type="match status" value="1"/>
</dbReference>
<gene>
    <name evidence="5" type="primary">EIF6</name>
    <name evidence="8" type="ORF">CB5_LOCUS17018</name>
</gene>
<dbReference type="InterPro" id="IPR043502">
    <property type="entry name" value="DNA/RNA_pol_sf"/>
</dbReference>
<feature type="region of interest" description="Disordered" evidence="6">
    <location>
        <begin position="250"/>
        <end position="271"/>
    </location>
</feature>
<evidence type="ECO:0000256" key="4">
    <source>
        <dbReference type="ARBA" id="ARBA00023242"/>
    </source>
</evidence>
<dbReference type="CDD" id="cd01650">
    <property type="entry name" value="RT_nLTR_like"/>
    <property type="match status" value="1"/>
</dbReference>
<evidence type="ECO:0000313" key="8">
    <source>
        <dbReference type="EMBL" id="CAD1833807.1"/>
    </source>
</evidence>
<name>A0A6V7PSN0_ANACO</name>
<comment type="function">
    <text evidence="5">Binds to the 60S ribosomal subunit and prevents its association with the 40S ribosomal subunit to form the 80S initiation complex in the cytoplasm. May also be involved in ribosome biogenesis.</text>
</comment>
<dbReference type="HAMAP" id="MF_00032">
    <property type="entry name" value="eIF_6"/>
    <property type="match status" value="1"/>
</dbReference>
<dbReference type="GO" id="GO:0043023">
    <property type="term" value="F:ribosomal large subunit binding"/>
    <property type="evidence" value="ECO:0007669"/>
    <property type="project" value="UniProtKB-UniRule"/>
</dbReference>
<dbReference type="NCBIfam" id="TIGR00323">
    <property type="entry name" value="eIF-6"/>
    <property type="match status" value="1"/>
</dbReference>
<dbReference type="FunFam" id="3.75.10.10:FF:000001">
    <property type="entry name" value="Eukaryotic translation initiation factor 6"/>
    <property type="match status" value="1"/>
</dbReference>
<comment type="subcellular location">
    <subcellularLocation>
        <location evidence="5">Cytoplasm</location>
    </subcellularLocation>
    <subcellularLocation>
        <location evidence="5">Nucleus</location>
        <location evidence="5">Nucleolus</location>
    </subcellularLocation>
    <text evidence="5">Shuttles between cytoplasm and nucleus/nucleolus.</text>
</comment>
<dbReference type="Pfam" id="PF00078">
    <property type="entry name" value="RVT_1"/>
    <property type="match status" value="1"/>
</dbReference>
<dbReference type="GO" id="GO:0005737">
    <property type="term" value="C:cytoplasm"/>
    <property type="evidence" value="ECO:0007669"/>
    <property type="project" value="UniProtKB-SubCell"/>
</dbReference>
<evidence type="ECO:0000256" key="2">
    <source>
        <dbReference type="ARBA" id="ARBA00022540"/>
    </source>
</evidence>
<organism evidence="8">
    <name type="scientific">Ananas comosus var. bracteatus</name>
    <name type="common">red pineapple</name>
    <dbReference type="NCBI Taxonomy" id="296719"/>
    <lineage>
        <taxon>Eukaryota</taxon>
        <taxon>Viridiplantae</taxon>
        <taxon>Streptophyta</taxon>
        <taxon>Embryophyta</taxon>
        <taxon>Tracheophyta</taxon>
        <taxon>Spermatophyta</taxon>
        <taxon>Magnoliopsida</taxon>
        <taxon>Liliopsida</taxon>
        <taxon>Poales</taxon>
        <taxon>Bromeliaceae</taxon>
        <taxon>Bromelioideae</taxon>
        <taxon>Ananas</taxon>
    </lineage>
</organism>
<dbReference type="GO" id="GO:0005730">
    <property type="term" value="C:nucleolus"/>
    <property type="evidence" value="ECO:0007669"/>
    <property type="project" value="UniProtKB-SubCell"/>
</dbReference>
<dbReference type="PROSITE" id="PS50878">
    <property type="entry name" value="RT_POL"/>
    <property type="match status" value="1"/>
</dbReference>
<keyword evidence="4 5" id="KW-0539">Nucleus</keyword>
<dbReference type="Gene3D" id="3.60.10.10">
    <property type="entry name" value="Endonuclease/exonuclease/phosphatase"/>
    <property type="match status" value="1"/>
</dbReference>
<dbReference type="PANTHER" id="PTHR10784">
    <property type="entry name" value="TRANSLATION INITIATION FACTOR 6"/>
    <property type="match status" value="1"/>
</dbReference>
<protein>
    <recommendedName>
        <fullName evidence="5">Eukaryotic translation initiation factor 6</fullName>
        <shortName evidence="5">eIF-6</shortName>
    </recommendedName>
</protein>
<keyword evidence="2 5" id="KW-0396">Initiation factor</keyword>
<dbReference type="SUPFAM" id="SSF56672">
    <property type="entry name" value="DNA/RNA polymerases"/>
    <property type="match status" value="1"/>
</dbReference>
<dbReference type="EMBL" id="LR862151">
    <property type="protein sequence ID" value="CAD1833807.1"/>
    <property type="molecule type" value="Genomic_DNA"/>
</dbReference>
<dbReference type="SMART" id="SM00654">
    <property type="entry name" value="eIF6"/>
    <property type="match status" value="1"/>
</dbReference>
<proteinExistence type="inferred from homology"/>
<dbReference type="GO" id="GO:0003743">
    <property type="term" value="F:translation initiation factor activity"/>
    <property type="evidence" value="ECO:0007669"/>
    <property type="project" value="UniProtKB-UniRule"/>
</dbReference>
<comment type="similarity">
    <text evidence="5">Belongs to the eIF-6 family.</text>
</comment>
<feature type="region of interest" description="Disordered" evidence="6">
    <location>
        <begin position="470"/>
        <end position="511"/>
    </location>
</feature>
<keyword evidence="3 5" id="KW-0648">Protein biosynthesis</keyword>
<evidence type="ECO:0000256" key="1">
    <source>
        <dbReference type="ARBA" id="ARBA00022490"/>
    </source>
</evidence>
<evidence type="ECO:0000256" key="3">
    <source>
        <dbReference type="ARBA" id="ARBA00022917"/>
    </source>
</evidence>
<dbReference type="SUPFAM" id="SSF55909">
    <property type="entry name" value="Pentein"/>
    <property type="match status" value="1"/>
</dbReference>
<dbReference type="Pfam" id="PF01912">
    <property type="entry name" value="eIF-6"/>
    <property type="match status" value="1"/>
</dbReference>
<dbReference type="InterPro" id="IPR002769">
    <property type="entry name" value="eIF6"/>
</dbReference>
<evidence type="ECO:0000256" key="6">
    <source>
        <dbReference type="SAM" id="MobiDB-lite"/>
    </source>
</evidence>
<evidence type="ECO:0000259" key="7">
    <source>
        <dbReference type="PROSITE" id="PS50878"/>
    </source>
</evidence>
<feature type="region of interest" description="Disordered" evidence="6">
    <location>
        <begin position="1"/>
        <end position="24"/>
    </location>
</feature>
<dbReference type="GO" id="GO:0042273">
    <property type="term" value="P:ribosomal large subunit biogenesis"/>
    <property type="evidence" value="ECO:0007669"/>
    <property type="project" value="UniProtKB-UniRule"/>
</dbReference>
<feature type="domain" description="Reverse transcriptase" evidence="7">
    <location>
        <begin position="946"/>
        <end position="1213"/>
    </location>
</feature>
<accession>A0A6V7PSN0</accession>
<dbReference type="Gene3D" id="3.75.10.10">
    <property type="entry name" value="L-arginine/glycine Amidinotransferase, Chain A"/>
    <property type="match status" value="1"/>
</dbReference>
<keyword evidence="5" id="KW-0690">Ribosome biogenesis</keyword>
<dbReference type="InterPro" id="IPR000477">
    <property type="entry name" value="RT_dom"/>
</dbReference>
<reference evidence="8" key="1">
    <citation type="submission" date="2020-07" db="EMBL/GenBank/DDBJ databases">
        <authorList>
            <person name="Lin J."/>
        </authorList>
    </citation>
    <scope>NUCLEOTIDE SEQUENCE</scope>
</reference>
<sequence>MKVGHPASRCSHSRAAHCPAMEPGPSSGRPLSVAAFIPFRPPLVGQPSLPGYVARVDTFSLRPDFIKEVLPRGLAARYGGTSQDFKVANFLPNAMAIFFPNWVVREAAIGRSPLRFEGAEFRISKWVEASEIERGHLQHKAWIRLHHWPILCWTEKDVTAAISGFGELWEVDPLSERGDDVSFLRARIRCQGVHHIPEWLNLMVDDRCFRIPIEVESWEEANPILLGEDLDTHLGLLTAEDQEVFLRQSGSTSVPALGNQGESRLPRSRGASGVRRGMWNLVVTGALSAELLPAPVRRVGEPMDPICPSLGALATSGCPQPPKTLGAVQCGPLDALEATVDARCGPLVTLEAVPCSHPLCLWSPSPLFFTPHPWTSSPFISEARAQYSGPPLVVCDPEPTALRLFDGSGPQETLCLRRSPRLAAKIRGHKKSSLQRAQDLVCKKLKIARLTSKGPRPPYSSSTISSIVEPRQHALPRSASPRSAVFDAVQTPTRSTPPNEDLGAPLPPRDTAHPLTREEIHLIMDACGIVDKGKKVSDAYGVVNKEKKDWAGLFTLNVVLKRKLDGKVFTLSNIYGPTCATLRVSFFRELRYLGQRSQGAWAALGDFNVLYSLEDKNGPPSNSNEILQFREIISDIGLMDLPLLNKSYTWTNGRQCPTLERLDRAFISQAWQLSFPSSSLRALPRPRSDHTPLLLSAHTFVPSSCLFRFESLWLRYPVISEVISQAWNSTVPTSDPFNRFSSKIKNVQQALRTWSIGLTSVIREQTALCLRWIEWLDLAEESRILPTLEYELRPLLKERYDELCLQEEMKWKQRSRVQWLRAGDANTKFFHHTANCRKNRNTFSQLSDGTTLFSTPVSIAEHLYHFFHTTLGIEQPPTAATNLSHLYGNETLDLTSLHEPFTVDEVKLAIFSSAPEKAPGPDGFPMLFYQRFWNILKDDIMALFESFYNGSSNPTGLNSSWIFPIPKKKHTATARDLRPISLVHSMPKLISKVLATRLQCFLNRLINPFQAAFIKGRNLLDNFFTAHILTHHLHLSKHQAALLKIDFDRAFDHISWHFLFDLLRARGFGERWISWISCLLQSSSTAVLLNGVVGKSFACKRGLRQGDPLSPLLFILCVDVLFRMLHLASISHSLPAVGVGDATFHTLQFADDMLLFFDGSSRSAAVIKLILDVRKSFVFGPRNPVMATRLQFENSCEVGVFSKLTNAYCLVAIGGSESFYSTFEAELADVIPVVKTSIGGTRIIGRLCAGNKKGLLLPHTTTDQELHHLRNCLPDEVVIQRIDEKLSALGNCIACNDHVALTHPDLDRETEELISDVLGVEVFRQTIAGNILVGSYCTISNRGGLVHPHTSIEDLDELSTLLQVPLVAGTVNRGSEVVAAGMAVNDWTAFCGSDTTATELSVVESVFKLREGQPTAIVDEMRKSLIDSYV</sequence>
<dbReference type="GO" id="GO:0042256">
    <property type="term" value="P:cytosolic ribosome assembly"/>
    <property type="evidence" value="ECO:0007669"/>
    <property type="project" value="UniProtKB-UniRule"/>
</dbReference>